<organism evidence="2 3">
    <name type="scientific">Lojkania enalia</name>
    <dbReference type="NCBI Taxonomy" id="147567"/>
    <lineage>
        <taxon>Eukaryota</taxon>
        <taxon>Fungi</taxon>
        <taxon>Dikarya</taxon>
        <taxon>Ascomycota</taxon>
        <taxon>Pezizomycotina</taxon>
        <taxon>Dothideomycetes</taxon>
        <taxon>Pleosporomycetidae</taxon>
        <taxon>Pleosporales</taxon>
        <taxon>Pleosporales incertae sedis</taxon>
        <taxon>Lojkania</taxon>
    </lineage>
</organism>
<sequence length="425" mass="46602">MLSDKVRFFSQILTFAVPYLFTLVRQRISAVIHKHKYKPLPKPQVKNVVVIGGSFAGVQIAKRFTETLPTGYRVVLVEKNSHLNYIFAFPRYSVVKGYEKYAFIPYTGIAKGAPPGIFEHVQDTATTLKKDHVLLSSGEKIEYAFLVLATGTTSTMPSKVSSTSHIDAQAELRNMQSKISSAKRIAVVGGGAVGIEVASDIKDFCPEKDVTLIHSRAQLLPGFGKRLHDYAITRFQELGISVLFNERPKIPGENGTLEFSNGKKEAFDLIIPCTGQKPNSDILASLSPESISRQTSRILVASTLQVSDPSLPNVFAFGDVAETGGPRMARAAHFQGEIVLQNILAIIEGQKPTKFYKPNIIFEGAIKLTLGKSKVVLYHQEPNGREVLVVLNANSPDLGVKGQWRFYGVDVKKLQSIVEEAKGGS</sequence>
<dbReference type="PANTHER" id="PTHR43735">
    <property type="entry name" value="APOPTOSIS-INDUCING FACTOR 1"/>
    <property type="match status" value="1"/>
</dbReference>
<dbReference type="PRINTS" id="PR00368">
    <property type="entry name" value="FADPNR"/>
</dbReference>
<reference evidence="3" key="1">
    <citation type="journal article" date="2020" name="Stud. Mycol.">
        <title>101 Dothideomycetes genomes: A test case for predicting lifestyles and emergence of pathogens.</title>
        <authorList>
            <person name="Haridas S."/>
            <person name="Albert R."/>
            <person name="Binder M."/>
            <person name="Bloem J."/>
            <person name="LaButti K."/>
            <person name="Salamov A."/>
            <person name="Andreopoulos B."/>
            <person name="Baker S."/>
            <person name="Barry K."/>
            <person name="Bills G."/>
            <person name="Bluhm B."/>
            <person name="Cannon C."/>
            <person name="Castanera R."/>
            <person name="Culley D."/>
            <person name="Daum C."/>
            <person name="Ezra D."/>
            <person name="Gonzalez J."/>
            <person name="Henrissat B."/>
            <person name="Kuo A."/>
            <person name="Liang C."/>
            <person name="Lipzen A."/>
            <person name="Lutzoni F."/>
            <person name="Magnuson J."/>
            <person name="Mondo S."/>
            <person name="Nolan M."/>
            <person name="Ohm R."/>
            <person name="Pangilinan J."/>
            <person name="Park H.-J."/>
            <person name="Ramirez L."/>
            <person name="Alfaro M."/>
            <person name="Sun H."/>
            <person name="Tritt A."/>
            <person name="Yoshinaga Y."/>
            <person name="Zwiers L.-H."/>
            <person name="Turgeon B."/>
            <person name="Goodwin S."/>
            <person name="Spatafora J."/>
            <person name="Crous P."/>
            <person name="Grigoriev I."/>
        </authorList>
    </citation>
    <scope>NUCLEOTIDE SEQUENCE [LARGE SCALE GENOMIC DNA]</scope>
    <source>
        <strain evidence="3">CBS 304.66</strain>
    </source>
</reference>
<dbReference type="EMBL" id="ML986717">
    <property type="protein sequence ID" value="KAF2259202.1"/>
    <property type="molecule type" value="Genomic_DNA"/>
</dbReference>
<evidence type="ECO:0000259" key="1">
    <source>
        <dbReference type="Pfam" id="PF07992"/>
    </source>
</evidence>
<comment type="caution">
    <text evidence="2">The sequence shown here is derived from an EMBL/GenBank/DDBJ whole genome shotgun (WGS) entry which is preliminary data.</text>
</comment>
<dbReference type="InterPro" id="IPR023753">
    <property type="entry name" value="FAD/NAD-binding_dom"/>
</dbReference>
<feature type="domain" description="FAD/NAD(P)-binding" evidence="1">
    <location>
        <begin position="47"/>
        <end position="336"/>
    </location>
</feature>
<dbReference type="Gene3D" id="3.50.50.100">
    <property type="match status" value="1"/>
</dbReference>
<dbReference type="PRINTS" id="PR00469">
    <property type="entry name" value="PNDRDTASEII"/>
</dbReference>
<evidence type="ECO:0000313" key="2">
    <source>
        <dbReference type="EMBL" id="KAF2259202.1"/>
    </source>
</evidence>
<dbReference type="GO" id="GO:0005737">
    <property type="term" value="C:cytoplasm"/>
    <property type="evidence" value="ECO:0007669"/>
    <property type="project" value="TreeGrafter"/>
</dbReference>
<gene>
    <name evidence="2" type="ORF">CC78DRAFT_537265</name>
</gene>
<keyword evidence="3" id="KW-1185">Reference proteome</keyword>
<dbReference type="GO" id="GO:0004174">
    <property type="term" value="F:electron-transferring-flavoprotein dehydrogenase activity"/>
    <property type="evidence" value="ECO:0007669"/>
    <property type="project" value="TreeGrafter"/>
</dbReference>
<proteinExistence type="predicted"/>
<dbReference type="PANTHER" id="PTHR43735:SF5">
    <property type="entry name" value="FAD_NAD(P)-BINDING DOMAIN-CONTAINING PROTEIN"/>
    <property type="match status" value="1"/>
</dbReference>
<dbReference type="AlphaFoldDB" id="A0A9P4K0R7"/>
<evidence type="ECO:0000313" key="3">
    <source>
        <dbReference type="Proteomes" id="UP000800093"/>
    </source>
</evidence>
<dbReference type="GO" id="GO:0050660">
    <property type="term" value="F:flavin adenine dinucleotide binding"/>
    <property type="evidence" value="ECO:0007669"/>
    <property type="project" value="TreeGrafter"/>
</dbReference>
<dbReference type="SUPFAM" id="SSF51905">
    <property type="entry name" value="FAD/NAD(P)-binding domain"/>
    <property type="match status" value="1"/>
</dbReference>
<dbReference type="OrthoDB" id="202203at2759"/>
<dbReference type="Pfam" id="PF07992">
    <property type="entry name" value="Pyr_redox_2"/>
    <property type="match status" value="1"/>
</dbReference>
<dbReference type="InterPro" id="IPR036188">
    <property type="entry name" value="FAD/NAD-bd_sf"/>
</dbReference>
<protein>
    <submittedName>
        <fullName evidence="2">FAD/NAD(P)-binding domain-containing protein</fullName>
    </submittedName>
</protein>
<name>A0A9P4K0R7_9PLEO</name>
<accession>A0A9P4K0R7</accession>
<dbReference type="Proteomes" id="UP000800093">
    <property type="component" value="Unassembled WGS sequence"/>
</dbReference>